<evidence type="ECO:0000313" key="1">
    <source>
        <dbReference type="EMBL" id="KAJ9113941.1"/>
    </source>
</evidence>
<organism evidence="1 2">
    <name type="scientific">Naganishia cerealis</name>
    <dbReference type="NCBI Taxonomy" id="610337"/>
    <lineage>
        <taxon>Eukaryota</taxon>
        <taxon>Fungi</taxon>
        <taxon>Dikarya</taxon>
        <taxon>Basidiomycota</taxon>
        <taxon>Agaricomycotina</taxon>
        <taxon>Tremellomycetes</taxon>
        <taxon>Filobasidiales</taxon>
        <taxon>Filobasidiaceae</taxon>
        <taxon>Naganishia</taxon>
    </lineage>
</organism>
<evidence type="ECO:0000313" key="2">
    <source>
        <dbReference type="Proteomes" id="UP001241377"/>
    </source>
</evidence>
<dbReference type="EMBL" id="JASBWR010000001">
    <property type="protein sequence ID" value="KAJ9113941.1"/>
    <property type="molecule type" value="Genomic_DNA"/>
</dbReference>
<gene>
    <name evidence="1" type="ORF">QFC19_000136</name>
</gene>
<name>A0ACC2WS70_9TREE</name>
<dbReference type="Proteomes" id="UP001241377">
    <property type="component" value="Unassembled WGS sequence"/>
</dbReference>
<keyword evidence="2" id="KW-1185">Reference proteome</keyword>
<accession>A0ACC2WS70</accession>
<protein>
    <submittedName>
        <fullName evidence="1">Uncharacterized protein</fullName>
    </submittedName>
</protein>
<proteinExistence type="predicted"/>
<sequence>MPDINSFPSANRGQDVASHGTLDASKSEVSDIAHWPICAKSFHINDARLEIRCLELLDSHYIESEKVKFCERLAKANKKLIPSEWPHGNESENEEADATKECQKQIDHLYSLLPQYRQLAKLLRHDLLNHMNDAEQYELHKSTHQKLHRVEKSCADAIKLVRRMDLTLNGFEEVDAAGKPVNDVEALTIEA</sequence>
<comment type="caution">
    <text evidence="1">The sequence shown here is derived from an EMBL/GenBank/DDBJ whole genome shotgun (WGS) entry which is preliminary data.</text>
</comment>
<reference evidence="1" key="1">
    <citation type="submission" date="2023-04" db="EMBL/GenBank/DDBJ databases">
        <title>Draft Genome sequencing of Naganishia species isolated from polar environments using Oxford Nanopore Technology.</title>
        <authorList>
            <person name="Leo P."/>
            <person name="Venkateswaran K."/>
        </authorList>
    </citation>
    <scope>NUCLEOTIDE SEQUENCE</scope>
    <source>
        <strain evidence="1">MNA-CCFEE 5261</strain>
    </source>
</reference>